<sequence length="310" mass="33125">MSAAPPAVGEFDAIGTRWQVQTGDPLPAPVRADVERLIARFDREWSRFRTDSVVCALERGGEVPATADATDMLDLYAELSAATGGAVNPLVGESLARRGYDPAYSLRDQGARPAPERWRDLLTWRDAVLALRAPAVIDVGALGRGRLVDLVTDRLRDLLPDEEEPAALVVDAGGDIRLSGVTERIALEHPYDPAKAVGVWELAGGALCASAVNRRAWGDGLHHVLDARTGEPVRQIAATWAVAPTAMLADAVATALFFDGGPELAHRRGTPWVRMTTAGQLEWSPEAPSAGVELFVRRSSDSAPSDSLEA</sequence>
<dbReference type="GO" id="GO:0016740">
    <property type="term" value="F:transferase activity"/>
    <property type="evidence" value="ECO:0007669"/>
    <property type="project" value="UniProtKB-KW"/>
</dbReference>
<evidence type="ECO:0000256" key="6">
    <source>
        <dbReference type="ARBA" id="ARBA00022723"/>
    </source>
</evidence>
<name>A0A4Y3ULF9_9MICO</name>
<evidence type="ECO:0000256" key="3">
    <source>
        <dbReference type="ARBA" id="ARBA00016337"/>
    </source>
</evidence>
<keyword evidence="7" id="KW-0274">FAD</keyword>
<dbReference type="PANTHER" id="PTHR30040:SF2">
    <property type="entry name" value="FAD:PROTEIN FMN TRANSFERASE"/>
    <property type="match status" value="1"/>
</dbReference>
<dbReference type="OrthoDB" id="3728306at2"/>
<dbReference type="Pfam" id="PF02424">
    <property type="entry name" value="ApbE"/>
    <property type="match status" value="1"/>
</dbReference>
<accession>A0A4Y3ULF9</accession>
<organism evidence="11 12">
    <name type="scientific">Microbacterium lacticum</name>
    <dbReference type="NCBI Taxonomy" id="33885"/>
    <lineage>
        <taxon>Bacteria</taxon>
        <taxon>Bacillati</taxon>
        <taxon>Actinomycetota</taxon>
        <taxon>Actinomycetes</taxon>
        <taxon>Micrococcales</taxon>
        <taxon>Microbacteriaceae</taxon>
        <taxon>Microbacterium</taxon>
    </lineage>
</organism>
<dbReference type="RefSeq" id="WP_141379564.1">
    <property type="nucleotide sequence ID" value="NZ_BJNA01000007.1"/>
</dbReference>
<evidence type="ECO:0000256" key="8">
    <source>
        <dbReference type="ARBA" id="ARBA00022842"/>
    </source>
</evidence>
<dbReference type="SUPFAM" id="SSF143631">
    <property type="entry name" value="ApbE-like"/>
    <property type="match status" value="1"/>
</dbReference>
<comment type="cofactor">
    <cofactor evidence="1">
        <name>Mg(2+)</name>
        <dbReference type="ChEBI" id="CHEBI:18420"/>
    </cofactor>
</comment>
<keyword evidence="5" id="KW-0808">Transferase</keyword>
<keyword evidence="11" id="KW-0449">Lipoprotein</keyword>
<evidence type="ECO:0000256" key="1">
    <source>
        <dbReference type="ARBA" id="ARBA00001946"/>
    </source>
</evidence>
<evidence type="ECO:0000256" key="10">
    <source>
        <dbReference type="ARBA" id="ARBA00048540"/>
    </source>
</evidence>
<keyword evidence="8" id="KW-0460">Magnesium</keyword>
<dbReference type="AlphaFoldDB" id="A0A4Y3ULF9"/>
<dbReference type="GO" id="GO:0046872">
    <property type="term" value="F:metal ion binding"/>
    <property type="evidence" value="ECO:0007669"/>
    <property type="project" value="UniProtKB-KW"/>
</dbReference>
<reference evidence="11 12" key="1">
    <citation type="submission" date="2019-06" db="EMBL/GenBank/DDBJ databases">
        <title>Sequencing the genomes of 1000 actinobacteria strains.</title>
        <authorList>
            <person name="Klenk H.-P."/>
        </authorList>
    </citation>
    <scope>NUCLEOTIDE SEQUENCE [LARGE SCALE GENOMIC DNA]</scope>
    <source>
        <strain evidence="11 12">DSM 20427</strain>
    </source>
</reference>
<evidence type="ECO:0000256" key="7">
    <source>
        <dbReference type="ARBA" id="ARBA00022827"/>
    </source>
</evidence>
<evidence type="ECO:0000256" key="4">
    <source>
        <dbReference type="ARBA" id="ARBA00022630"/>
    </source>
</evidence>
<dbReference type="Gene3D" id="3.10.520.10">
    <property type="entry name" value="ApbE-like domains"/>
    <property type="match status" value="1"/>
</dbReference>
<keyword evidence="6" id="KW-0479">Metal-binding</keyword>
<dbReference type="PANTHER" id="PTHR30040">
    <property type="entry name" value="THIAMINE BIOSYNTHESIS LIPOPROTEIN APBE"/>
    <property type="match status" value="1"/>
</dbReference>
<gene>
    <name evidence="11" type="ORF">FHX68_1083</name>
</gene>
<dbReference type="InterPro" id="IPR024932">
    <property type="entry name" value="ApbE"/>
</dbReference>
<dbReference type="EMBL" id="VFPS01000001">
    <property type="protein sequence ID" value="TQN00952.1"/>
    <property type="molecule type" value="Genomic_DNA"/>
</dbReference>
<evidence type="ECO:0000313" key="12">
    <source>
        <dbReference type="Proteomes" id="UP000319804"/>
    </source>
</evidence>
<dbReference type="EC" id="2.7.1.180" evidence="2"/>
<keyword evidence="4" id="KW-0285">Flavoprotein</keyword>
<keyword evidence="12" id="KW-1185">Reference proteome</keyword>
<evidence type="ECO:0000313" key="11">
    <source>
        <dbReference type="EMBL" id="TQN00952.1"/>
    </source>
</evidence>
<protein>
    <recommendedName>
        <fullName evidence="3">FAD:protein FMN transferase</fullName>
        <ecNumber evidence="2">2.7.1.180</ecNumber>
    </recommendedName>
    <alternativeName>
        <fullName evidence="9">Flavin transferase</fullName>
    </alternativeName>
</protein>
<comment type="caution">
    <text evidence="11">The sequence shown here is derived from an EMBL/GenBank/DDBJ whole genome shotgun (WGS) entry which is preliminary data.</text>
</comment>
<evidence type="ECO:0000256" key="9">
    <source>
        <dbReference type="ARBA" id="ARBA00031306"/>
    </source>
</evidence>
<dbReference type="Proteomes" id="UP000319804">
    <property type="component" value="Unassembled WGS sequence"/>
</dbReference>
<comment type="catalytic activity">
    <reaction evidence="10">
        <text>L-threonyl-[protein] + FAD = FMN-L-threonyl-[protein] + AMP + H(+)</text>
        <dbReference type="Rhea" id="RHEA:36847"/>
        <dbReference type="Rhea" id="RHEA-COMP:11060"/>
        <dbReference type="Rhea" id="RHEA-COMP:11061"/>
        <dbReference type="ChEBI" id="CHEBI:15378"/>
        <dbReference type="ChEBI" id="CHEBI:30013"/>
        <dbReference type="ChEBI" id="CHEBI:57692"/>
        <dbReference type="ChEBI" id="CHEBI:74257"/>
        <dbReference type="ChEBI" id="CHEBI:456215"/>
        <dbReference type="EC" id="2.7.1.180"/>
    </reaction>
</comment>
<proteinExistence type="predicted"/>
<evidence type="ECO:0000256" key="2">
    <source>
        <dbReference type="ARBA" id="ARBA00011955"/>
    </source>
</evidence>
<dbReference type="InterPro" id="IPR003374">
    <property type="entry name" value="ApbE-like_sf"/>
</dbReference>
<evidence type="ECO:0000256" key="5">
    <source>
        <dbReference type="ARBA" id="ARBA00022679"/>
    </source>
</evidence>